<keyword evidence="3" id="KW-1185">Reference proteome</keyword>
<dbReference type="EMBL" id="JACKXE010000001">
    <property type="protein sequence ID" value="MBB6627634.1"/>
    <property type="molecule type" value="Genomic_DNA"/>
</dbReference>
<evidence type="ECO:0000313" key="2">
    <source>
        <dbReference type="EMBL" id="MBB6627634.1"/>
    </source>
</evidence>
<evidence type="ECO:0000313" key="3">
    <source>
        <dbReference type="Proteomes" id="UP000523955"/>
    </source>
</evidence>
<dbReference type="AlphaFoldDB" id="A0A7X0RIE9"/>
<dbReference type="Gene3D" id="3.40.50.300">
    <property type="entry name" value="P-loop containing nucleotide triphosphate hydrolases"/>
    <property type="match status" value="1"/>
</dbReference>
<dbReference type="Pfam" id="PF26563">
    <property type="entry name" value="Rv3660c_N"/>
    <property type="match status" value="1"/>
</dbReference>
<dbReference type="GO" id="GO:0016887">
    <property type="term" value="F:ATP hydrolysis activity"/>
    <property type="evidence" value="ECO:0007669"/>
    <property type="project" value="TreeGrafter"/>
</dbReference>
<evidence type="ECO:0000259" key="1">
    <source>
        <dbReference type="Pfam" id="PF26563"/>
    </source>
</evidence>
<dbReference type="RefSeq" id="WP_185252774.1">
    <property type="nucleotide sequence ID" value="NZ_JACKXE010000001.1"/>
</dbReference>
<dbReference type="PANTHER" id="PTHR43384">
    <property type="entry name" value="SEPTUM SITE-DETERMINING PROTEIN MIND HOMOLOG, CHLOROPLASTIC-RELATED"/>
    <property type="match status" value="1"/>
</dbReference>
<dbReference type="Proteomes" id="UP000523955">
    <property type="component" value="Unassembled WGS sequence"/>
</dbReference>
<dbReference type="GO" id="GO:0005829">
    <property type="term" value="C:cytosol"/>
    <property type="evidence" value="ECO:0007669"/>
    <property type="project" value="TreeGrafter"/>
</dbReference>
<dbReference type="InterPro" id="IPR050625">
    <property type="entry name" value="ParA/MinD_ATPase"/>
</dbReference>
<comment type="caution">
    <text evidence="2">The sequence shown here is derived from an EMBL/GenBank/DDBJ whole genome shotgun (WGS) entry which is preliminary data.</text>
</comment>
<dbReference type="SUPFAM" id="SSF52540">
    <property type="entry name" value="P-loop containing nucleoside triphosphate hydrolases"/>
    <property type="match status" value="1"/>
</dbReference>
<dbReference type="GO" id="GO:0051782">
    <property type="term" value="P:negative regulation of cell division"/>
    <property type="evidence" value="ECO:0007669"/>
    <property type="project" value="TreeGrafter"/>
</dbReference>
<reference evidence="2 3" key="1">
    <citation type="submission" date="2020-08" db="EMBL/GenBank/DDBJ databases">
        <authorList>
            <person name="Seo M.-J."/>
        </authorList>
    </citation>
    <scope>NUCLEOTIDE SEQUENCE [LARGE SCALE GENOMIC DNA]</scope>
    <source>
        <strain evidence="2 3">KIGAM211</strain>
    </source>
</reference>
<sequence>MTAPLIVTRDDALLDELLRLAAAAGITPDVAHDTGAALRSWTAAPLVLLGADLAAETARTGPVRRPGVHVVSWGPARDDLFRVAVAVGAEDVTSLPHSEGWLVETLTDLGDTGRTRGLVVGVVGGSGGAGATTLACALGQVAARSGPAVVLDTDPLGPGIDRVLGLESRDGARWDALCQTTGRLSSRALREALPRRGDLGVLTWHAGHPSSLQAFAVREALSAAQRGHDVVVVDLPRAADPVIDEVVSRCDRVLVVVAPTVAGVASAGRLCGRLADPTRLRLVVRGHGLAPAEIARATGVPVVAGMADQRGLAEAIDLGLGPVRSRRGPLGRAAGDLLTTVRVMGAAA</sequence>
<proteinExistence type="predicted"/>
<gene>
    <name evidence="2" type="ORF">H5V45_09900</name>
</gene>
<dbReference type="NCBIfam" id="TIGR03815">
    <property type="entry name" value="CpaE_hom_Actino"/>
    <property type="match status" value="1"/>
</dbReference>
<dbReference type="GO" id="GO:0009898">
    <property type="term" value="C:cytoplasmic side of plasma membrane"/>
    <property type="evidence" value="ECO:0007669"/>
    <property type="project" value="TreeGrafter"/>
</dbReference>
<accession>A0A7X0RIE9</accession>
<organism evidence="2 3">
    <name type="scientific">Nocardioides luti</name>
    <dbReference type="NCBI Taxonomy" id="2761101"/>
    <lineage>
        <taxon>Bacteria</taxon>
        <taxon>Bacillati</taxon>
        <taxon>Actinomycetota</taxon>
        <taxon>Actinomycetes</taxon>
        <taxon>Propionibacteriales</taxon>
        <taxon>Nocardioidaceae</taxon>
        <taxon>Nocardioides</taxon>
    </lineage>
</organism>
<dbReference type="GO" id="GO:0005524">
    <property type="term" value="F:ATP binding"/>
    <property type="evidence" value="ECO:0007669"/>
    <property type="project" value="TreeGrafter"/>
</dbReference>
<dbReference type="InterPro" id="IPR022521">
    <property type="entry name" value="Rv3660c"/>
</dbReference>
<protein>
    <submittedName>
        <fullName evidence="2">Septum site determining protein</fullName>
    </submittedName>
</protein>
<dbReference type="PANTHER" id="PTHR43384:SF11">
    <property type="entry name" value="SEPTUM SITE DETERMINING PROTEIN"/>
    <property type="match status" value="1"/>
</dbReference>
<feature type="domain" description="Rv3660c-like CheY-like N-terminal" evidence="1">
    <location>
        <begin position="7"/>
        <end position="114"/>
    </location>
</feature>
<dbReference type="InterPro" id="IPR027417">
    <property type="entry name" value="P-loop_NTPase"/>
</dbReference>
<name>A0A7X0RIE9_9ACTN</name>
<dbReference type="InterPro" id="IPR059050">
    <property type="entry name" value="Rv3660c_N"/>
</dbReference>